<evidence type="ECO:0000256" key="3">
    <source>
        <dbReference type="ARBA" id="ARBA00014615"/>
    </source>
</evidence>
<evidence type="ECO:0000313" key="10">
    <source>
        <dbReference type="EMBL" id="CAF9923835.1"/>
    </source>
</evidence>
<keyword evidence="7 9" id="KW-0482">Metalloprotease</keyword>
<accession>A0A8H3FHL7</accession>
<keyword evidence="9" id="KW-0999">Mitochondrion inner membrane</keyword>
<protein>
    <recommendedName>
        <fullName evidence="3 9">Mitochondrial inner membrane protease ATP23</fullName>
        <ecNumber evidence="9">3.4.24.-</ecNumber>
    </recommendedName>
</protein>
<dbReference type="PANTHER" id="PTHR21711">
    <property type="entry name" value="MITOCHONDRIAL INNER MEMBRANE PROTEASE"/>
    <property type="match status" value="1"/>
</dbReference>
<dbReference type="GO" id="GO:0034982">
    <property type="term" value="P:mitochondrial protein processing"/>
    <property type="evidence" value="ECO:0007669"/>
    <property type="project" value="TreeGrafter"/>
</dbReference>
<proteinExistence type="inferred from homology"/>
<evidence type="ECO:0000256" key="5">
    <source>
        <dbReference type="ARBA" id="ARBA00022723"/>
    </source>
</evidence>
<evidence type="ECO:0000256" key="2">
    <source>
        <dbReference type="ARBA" id="ARBA00009915"/>
    </source>
</evidence>
<evidence type="ECO:0000256" key="1">
    <source>
        <dbReference type="ARBA" id="ARBA00004137"/>
    </source>
</evidence>
<comment type="subcellular location">
    <subcellularLocation>
        <location evidence="1 9">Mitochondrion inner membrane</location>
        <topology evidence="1 9">Peripheral membrane protein</topology>
        <orientation evidence="1 9">Intermembrane side</orientation>
    </subcellularLocation>
</comment>
<dbReference type="GO" id="GO:0046872">
    <property type="term" value="F:metal ion binding"/>
    <property type="evidence" value="ECO:0007669"/>
    <property type="project" value="UniProtKB-KW"/>
</dbReference>
<comment type="caution">
    <text evidence="10">The sequence shown here is derived from an EMBL/GenBank/DDBJ whole genome shotgun (WGS) entry which is preliminary data.</text>
</comment>
<dbReference type="EC" id="3.4.24.-" evidence="9"/>
<keyword evidence="4 9" id="KW-0645">Protease</keyword>
<comment type="function">
    <text evidence="8">Has a dual role in the assembly of mitochondrial ATPase. Acts as a protease that removes N-terminal residues of mitochondrial ATPase CF(0) subunit 6 at the intermembrane space side. Also involved in the correct assembly of the membrane-embedded ATPase CF(0) particle, probably mediating association of subunit 6 with the subunit 9 ring.</text>
</comment>
<reference evidence="10" key="1">
    <citation type="submission" date="2021-03" db="EMBL/GenBank/DDBJ databases">
        <authorList>
            <person name="Tagirdzhanova G."/>
        </authorList>
    </citation>
    <scope>NUCLEOTIDE SEQUENCE</scope>
</reference>
<dbReference type="Pfam" id="PF09768">
    <property type="entry name" value="Peptidase_M76"/>
    <property type="match status" value="1"/>
</dbReference>
<evidence type="ECO:0000256" key="7">
    <source>
        <dbReference type="ARBA" id="ARBA00023049"/>
    </source>
</evidence>
<dbReference type="GO" id="GO:0004222">
    <property type="term" value="F:metalloendopeptidase activity"/>
    <property type="evidence" value="ECO:0007669"/>
    <property type="project" value="InterPro"/>
</dbReference>
<keyword evidence="6 9" id="KW-0378">Hydrolase</keyword>
<dbReference type="GO" id="GO:0005743">
    <property type="term" value="C:mitochondrial inner membrane"/>
    <property type="evidence" value="ECO:0007669"/>
    <property type="project" value="UniProtKB-SubCell"/>
</dbReference>
<keyword evidence="9" id="KW-0472">Membrane</keyword>
<organism evidence="10 11">
    <name type="scientific">Gomphillus americanus</name>
    <dbReference type="NCBI Taxonomy" id="1940652"/>
    <lineage>
        <taxon>Eukaryota</taxon>
        <taxon>Fungi</taxon>
        <taxon>Dikarya</taxon>
        <taxon>Ascomycota</taxon>
        <taxon>Pezizomycotina</taxon>
        <taxon>Lecanoromycetes</taxon>
        <taxon>OSLEUM clade</taxon>
        <taxon>Ostropomycetidae</taxon>
        <taxon>Ostropales</taxon>
        <taxon>Graphidaceae</taxon>
        <taxon>Gomphilloideae</taxon>
        <taxon>Gomphillus</taxon>
    </lineage>
</organism>
<dbReference type="PANTHER" id="PTHR21711:SF0">
    <property type="entry name" value="MITOCHONDRIAL INNER MEMBRANE PROTEASE ATP23 HOMOLOG"/>
    <property type="match status" value="1"/>
</dbReference>
<dbReference type="InterPro" id="IPR019165">
    <property type="entry name" value="Peptidase_M76_ATP23"/>
</dbReference>
<dbReference type="AlphaFoldDB" id="A0A8H3FHL7"/>
<evidence type="ECO:0000256" key="8">
    <source>
        <dbReference type="ARBA" id="ARBA00025322"/>
    </source>
</evidence>
<evidence type="ECO:0000256" key="6">
    <source>
        <dbReference type="ARBA" id="ARBA00022801"/>
    </source>
</evidence>
<sequence length="186" mass="21863">MDSDEEKLTAADTGYVPGWDFGSRWRPIIRFLREHVQKLGGDLNKDNIYCRRCDADRSGGFDQRFGIDLCANHFRNRGHVEDTLAHEMIHAWDHLRFKVRHGDLWHAACMEIRASNLSGECRFTREFFTRGQRKFTQQHQECVRRRAILSVSARPQCESIEQATKAVDDVWNSCSRDTRPFDEIYR</sequence>
<comment type="similarity">
    <text evidence="2 9">Belongs to the peptidase M76 family.</text>
</comment>
<evidence type="ECO:0000256" key="9">
    <source>
        <dbReference type="RuleBase" id="RU364057"/>
    </source>
</evidence>
<dbReference type="OrthoDB" id="285308at2759"/>
<keyword evidence="9" id="KW-0496">Mitochondrion</keyword>
<gene>
    <name evidence="10" type="primary">ATP23</name>
    <name evidence="10" type="ORF">GOMPHAMPRED_003461</name>
</gene>
<evidence type="ECO:0000313" key="11">
    <source>
        <dbReference type="Proteomes" id="UP000664169"/>
    </source>
</evidence>
<keyword evidence="11" id="KW-1185">Reference proteome</keyword>
<evidence type="ECO:0000256" key="4">
    <source>
        <dbReference type="ARBA" id="ARBA00022670"/>
    </source>
</evidence>
<name>A0A8H3FHL7_9LECA</name>
<dbReference type="Proteomes" id="UP000664169">
    <property type="component" value="Unassembled WGS sequence"/>
</dbReference>
<dbReference type="EMBL" id="CAJPDQ010000020">
    <property type="protein sequence ID" value="CAF9923835.1"/>
    <property type="molecule type" value="Genomic_DNA"/>
</dbReference>
<dbReference type="GO" id="GO:0033615">
    <property type="term" value="P:mitochondrial proton-transporting ATP synthase complex assembly"/>
    <property type="evidence" value="ECO:0007669"/>
    <property type="project" value="TreeGrafter"/>
</dbReference>
<keyword evidence="5 9" id="KW-0479">Metal-binding</keyword>